<organism evidence="1 2">
    <name type="scientific">Endozoicomonas gorgoniicola</name>
    <dbReference type="NCBI Taxonomy" id="1234144"/>
    <lineage>
        <taxon>Bacteria</taxon>
        <taxon>Pseudomonadati</taxon>
        <taxon>Pseudomonadota</taxon>
        <taxon>Gammaproteobacteria</taxon>
        <taxon>Oceanospirillales</taxon>
        <taxon>Endozoicomonadaceae</taxon>
        <taxon>Endozoicomonas</taxon>
    </lineage>
</organism>
<name>A0ABT3N1S1_9GAMM</name>
<evidence type="ECO:0000313" key="2">
    <source>
        <dbReference type="Proteomes" id="UP001209854"/>
    </source>
</evidence>
<comment type="caution">
    <text evidence="1">The sequence shown here is derived from an EMBL/GenBank/DDBJ whole genome shotgun (WGS) entry which is preliminary data.</text>
</comment>
<gene>
    <name evidence="1" type="ORF">NX722_23725</name>
</gene>
<accession>A0ABT3N1S1</accession>
<evidence type="ECO:0000313" key="1">
    <source>
        <dbReference type="EMBL" id="MCW7555578.1"/>
    </source>
</evidence>
<keyword evidence="2" id="KW-1185">Reference proteome</keyword>
<sequence>MSKASSRCIREIEEEMIGNTGHRVLLVEGTDDVAAFSVWMTKSFGAEWENKWVVAEAGKKSLVLEILQEKPHWLGVIDRDEWSSDRIAELEAGQENLWVLPRYCIENYLIVPEELWQALPPIQQSKVQGGFHVFKELLTDDLTRWIKHGALWSVVNPLWEGLRSLGFKEALLSPDIVTDDAAVQQKLTEWHDFLEPVDIFNNYQQRLQEAQSLEVAEQLSRFVHGKKFYDTVVNSVLNDFLGQERAARRQTDIINSLLVPDDLHPLWEKMELASRESTESRD</sequence>
<dbReference type="Proteomes" id="UP001209854">
    <property type="component" value="Unassembled WGS sequence"/>
</dbReference>
<proteinExistence type="predicted"/>
<dbReference type="EMBL" id="JAPFCC010000001">
    <property type="protein sequence ID" value="MCW7555578.1"/>
    <property type="molecule type" value="Genomic_DNA"/>
</dbReference>
<dbReference type="RefSeq" id="WP_262565327.1">
    <property type="nucleotide sequence ID" value="NZ_JAPFCC010000001.1"/>
</dbReference>
<reference evidence="1 2" key="1">
    <citation type="submission" date="2022-10" db="EMBL/GenBank/DDBJ databases">
        <title>High-quality genome sequences of two octocoral-associated bacteria, Endozoicomonas euniceicola EF212 and Endozoicomonas gorgoniicola PS125.</title>
        <authorList>
            <person name="Chiou Y.-J."/>
            <person name="Chen Y.-H."/>
        </authorList>
    </citation>
    <scope>NUCLEOTIDE SEQUENCE [LARGE SCALE GENOMIC DNA]</scope>
    <source>
        <strain evidence="1 2">PS125</strain>
    </source>
</reference>
<protein>
    <submittedName>
        <fullName evidence="1">DUF4435 domain-containing protein</fullName>
    </submittedName>
</protein>